<dbReference type="Gene3D" id="2.60.40.10">
    <property type="entry name" value="Immunoglobulins"/>
    <property type="match status" value="2"/>
</dbReference>
<dbReference type="Proteomes" id="UP000747542">
    <property type="component" value="Unassembled WGS sequence"/>
</dbReference>
<accession>A0A8J5MP19</accession>
<dbReference type="GO" id="GO:0050808">
    <property type="term" value="P:synapse organization"/>
    <property type="evidence" value="ECO:0007669"/>
    <property type="project" value="TreeGrafter"/>
</dbReference>
<evidence type="ECO:0000259" key="1">
    <source>
        <dbReference type="PROSITE" id="PS50835"/>
    </source>
</evidence>
<reference evidence="2" key="1">
    <citation type="journal article" date="2021" name="Sci. Adv.">
        <title>The American lobster genome reveals insights on longevity, neural, and immune adaptations.</title>
        <authorList>
            <person name="Polinski J.M."/>
            <person name="Zimin A.V."/>
            <person name="Clark K.F."/>
            <person name="Kohn A.B."/>
            <person name="Sadowski N."/>
            <person name="Timp W."/>
            <person name="Ptitsyn A."/>
            <person name="Khanna P."/>
            <person name="Romanova D.Y."/>
            <person name="Williams P."/>
            <person name="Greenwood S.J."/>
            <person name="Moroz L.L."/>
            <person name="Walt D.R."/>
            <person name="Bodnar A.G."/>
        </authorList>
    </citation>
    <scope>NUCLEOTIDE SEQUENCE</scope>
    <source>
        <strain evidence="2">GMGI-L3</strain>
    </source>
</reference>
<proteinExistence type="predicted"/>
<keyword evidence="3" id="KW-1185">Reference proteome</keyword>
<organism evidence="2 3">
    <name type="scientific">Homarus americanus</name>
    <name type="common">American lobster</name>
    <dbReference type="NCBI Taxonomy" id="6706"/>
    <lineage>
        <taxon>Eukaryota</taxon>
        <taxon>Metazoa</taxon>
        <taxon>Ecdysozoa</taxon>
        <taxon>Arthropoda</taxon>
        <taxon>Crustacea</taxon>
        <taxon>Multicrustacea</taxon>
        <taxon>Malacostraca</taxon>
        <taxon>Eumalacostraca</taxon>
        <taxon>Eucarida</taxon>
        <taxon>Decapoda</taxon>
        <taxon>Pleocyemata</taxon>
        <taxon>Astacidea</taxon>
        <taxon>Nephropoidea</taxon>
        <taxon>Nephropidae</taxon>
        <taxon>Homarus</taxon>
    </lineage>
</organism>
<dbReference type="GO" id="GO:0032589">
    <property type="term" value="C:neuron projection membrane"/>
    <property type="evidence" value="ECO:0007669"/>
    <property type="project" value="TreeGrafter"/>
</dbReference>
<dbReference type="InterPro" id="IPR036179">
    <property type="entry name" value="Ig-like_dom_sf"/>
</dbReference>
<dbReference type="SMART" id="SM00408">
    <property type="entry name" value="IGc2"/>
    <property type="match status" value="1"/>
</dbReference>
<dbReference type="InterPro" id="IPR003599">
    <property type="entry name" value="Ig_sub"/>
</dbReference>
<protein>
    <submittedName>
        <fullName evidence="2">Sialoadhesin-like</fullName>
    </submittedName>
</protein>
<dbReference type="EMBL" id="JAHLQT010035455">
    <property type="protein sequence ID" value="KAG7158360.1"/>
    <property type="molecule type" value="Genomic_DNA"/>
</dbReference>
<dbReference type="PANTHER" id="PTHR23279">
    <property type="entry name" value="DEFECTIVE PROBOSCIS EXTENSION RESPONSE DPR -RELATED"/>
    <property type="match status" value="1"/>
</dbReference>
<feature type="domain" description="Ig-like" evidence="1">
    <location>
        <begin position="27"/>
        <end position="129"/>
    </location>
</feature>
<dbReference type="SMART" id="SM00409">
    <property type="entry name" value="IG"/>
    <property type="match status" value="1"/>
</dbReference>
<sequence length="180" mass="20420">MVLWELSLRNVRLSDAGLYECQLTTHPPTSLFFTLKVVEAQAVIEGYPELHFHKGQTLRLRCNVEEATEPPLYIFWYHNGSQVQNFYQNKPVRVEKHRYRSTLTITNVTYSHAGSYRCEPHLATPARISVHISGQPAAMHIEGHSSGIVEEDDIVFASSPSLVPLPLLGLLTWVLLLGKW</sequence>
<dbReference type="InterPro" id="IPR003598">
    <property type="entry name" value="Ig_sub2"/>
</dbReference>
<dbReference type="InterPro" id="IPR007110">
    <property type="entry name" value="Ig-like_dom"/>
</dbReference>
<dbReference type="InterPro" id="IPR037448">
    <property type="entry name" value="Zig-8"/>
</dbReference>
<dbReference type="SUPFAM" id="SSF48726">
    <property type="entry name" value="Immunoglobulin"/>
    <property type="match status" value="1"/>
</dbReference>
<gene>
    <name evidence="2" type="primary">SIGLEC1-L</name>
    <name evidence="2" type="ORF">Hamer_G021636</name>
</gene>
<dbReference type="AlphaFoldDB" id="A0A8J5MP19"/>
<dbReference type="InterPro" id="IPR013783">
    <property type="entry name" value="Ig-like_fold"/>
</dbReference>
<evidence type="ECO:0000313" key="2">
    <source>
        <dbReference type="EMBL" id="KAG7158360.1"/>
    </source>
</evidence>
<dbReference type="PROSITE" id="PS50835">
    <property type="entry name" value="IG_LIKE"/>
    <property type="match status" value="1"/>
</dbReference>
<evidence type="ECO:0000313" key="3">
    <source>
        <dbReference type="Proteomes" id="UP000747542"/>
    </source>
</evidence>
<comment type="caution">
    <text evidence="2">The sequence shown here is derived from an EMBL/GenBank/DDBJ whole genome shotgun (WGS) entry which is preliminary data.</text>
</comment>
<dbReference type="Pfam" id="PF13927">
    <property type="entry name" value="Ig_3"/>
    <property type="match status" value="1"/>
</dbReference>
<name>A0A8J5MP19_HOMAM</name>
<dbReference type="CDD" id="cd00096">
    <property type="entry name" value="Ig"/>
    <property type="match status" value="1"/>
</dbReference>
<dbReference type="PANTHER" id="PTHR23279:SF2">
    <property type="entry name" value="DEFECTIVE PROBOSCIS EXTENSION RESPONSE 19, ISOFORM A"/>
    <property type="match status" value="1"/>
</dbReference>